<keyword evidence="5 10" id="KW-0418">Kinase</keyword>
<evidence type="ECO:0000259" key="9">
    <source>
        <dbReference type="PROSITE" id="PS50011"/>
    </source>
</evidence>
<feature type="compositionally biased region" description="Low complexity" evidence="8">
    <location>
        <begin position="286"/>
        <end position="297"/>
    </location>
</feature>
<evidence type="ECO:0000256" key="4">
    <source>
        <dbReference type="ARBA" id="ARBA00022741"/>
    </source>
</evidence>
<evidence type="ECO:0000313" key="11">
    <source>
        <dbReference type="Proteomes" id="UP000320580"/>
    </source>
</evidence>
<name>A0A5B8J5F9_9ACTN</name>
<evidence type="ECO:0000313" key="10">
    <source>
        <dbReference type="EMBL" id="QDY76517.1"/>
    </source>
</evidence>
<organism evidence="10 11">
    <name type="scientific">Streptomyces qinzhouensis</name>
    <dbReference type="NCBI Taxonomy" id="2599401"/>
    <lineage>
        <taxon>Bacteria</taxon>
        <taxon>Bacillati</taxon>
        <taxon>Actinomycetota</taxon>
        <taxon>Actinomycetes</taxon>
        <taxon>Kitasatosporales</taxon>
        <taxon>Streptomycetaceae</taxon>
        <taxon>Streptomyces</taxon>
    </lineage>
</organism>
<keyword evidence="11" id="KW-1185">Reference proteome</keyword>
<reference evidence="10 11" key="1">
    <citation type="submission" date="2019-07" db="EMBL/GenBank/DDBJ databases">
        <authorList>
            <person name="Zhu P."/>
        </authorList>
    </citation>
    <scope>NUCLEOTIDE SEQUENCE [LARGE SCALE GENOMIC DNA]</scope>
    <source>
        <strain evidence="10 11">SSL-25</strain>
    </source>
</reference>
<dbReference type="SUPFAM" id="SSF56112">
    <property type="entry name" value="Protein kinase-like (PK-like)"/>
    <property type="match status" value="1"/>
</dbReference>
<dbReference type="PROSITE" id="PS00107">
    <property type="entry name" value="PROTEIN_KINASE_ATP"/>
    <property type="match status" value="1"/>
</dbReference>
<evidence type="ECO:0000256" key="7">
    <source>
        <dbReference type="PROSITE-ProRule" id="PRU10141"/>
    </source>
</evidence>
<dbReference type="PANTHER" id="PTHR43289:SF6">
    <property type="entry name" value="SERINE_THREONINE-PROTEIN KINASE NEKL-3"/>
    <property type="match status" value="1"/>
</dbReference>
<feature type="region of interest" description="Disordered" evidence="8">
    <location>
        <begin position="349"/>
        <end position="434"/>
    </location>
</feature>
<feature type="domain" description="Protein kinase" evidence="9">
    <location>
        <begin position="12"/>
        <end position="268"/>
    </location>
</feature>
<dbReference type="InterPro" id="IPR011009">
    <property type="entry name" value="Kinase-like_dom_sf"/>
</dbReference>
<dbReference type="SMART" id="SM00220">
    <property type="entry name" value="S_TKc"/>
    <property type="match status" value="1"/>
</dbReference>
<dbReference type="RefSeq" id="WP_146479813.1">
    <property type="nucleotide sequence ID" value="NZ_CP042266.1"/>
</dbReference>
<proteinExistence type="predicted"/>
<dbReference type="InterPro" id="IPR008271">
    <property type="entry name" value="Ser/Thr_kinase_AS"/>
</dbReference>
<gene>
    <name evidence="10" type="ORF">FQU76_08190</name>
</gene>
<evidence type="ECO:0000256" key="6">
    <source>
        <dbReference type="ARBA" id="ARBA00022840"/>
    </source>
</evidence>
<evidence type="ECO:0000256" key="5">
    <source>
        <dbReference type="ARBA" id="ARBA00022777"/>
    </source>
</evidence>
<evidence type="ECO:0000256" key="1">
    <source>
        <dbReference type="ARBA" id="ARBA00012513"/>
    </source>
</evidence>
<accession>A0A5B8J5F9</accession>
<feature type="binding site" evidence="7">
    <location>
        <position position="41"/>
    </location>
    <ligand>
        <name>ATP</name>
        <dbReference type="ChEBI" id="CHEBI:30616"/>
    </ligand>
</feature>
<dbReference type="PROSITE" id="PS50011">
    <property type="entry name" value="PROTEIN_KINASE_DOM"/>
    <property type="match status" value="1"/>
</dbReference>
<dbReference type="PROSITE" id="PS00108">
    <property type="entry name" value="PROTEIN_KINASE_ST"/>
    <property type="match status" value="1"/>
</dbReference>
<dbReference type="PANTHER" id="PTHR43289">
    <property type="entry name" value="MITOGEN-ACTIVATED PROTEIN KINASE KINASE KINASE 20-RELATED"/>
    <property type="match status" value="1"/>
</dbReference>
<feature type="compositionally biased region" description="Polar residues" evidence="8">
    <location>
        <begin position="350"/>
        <end position="371"/>
    </location>
</feature>
<dbReference type="AlphaFoldDB" id="A0A5B8J5F9"/>
<protein>
    <recommendedName>
        <fullName evidence="1">non-specific serine/threonine protein kinase</fullName>
        <ecNumber evidence="1">2.7.11.1</ecNumber>
    </recommendedName>
</protein>
<evidence type="ECO:0000256" key="3">
    <source>
        <dbReference type="ARBA" id="ARBA00022679"/>
    </source>
</evidence>
<feature type="region of interest" description="Disordered" evidence="8">
    <location>
        <begin position="286"/>
        <end position="319"/>
    </location>
</feature>
<sequence>MNSAGDVVDGRFELIERLGSGGMGTVWRARDTVLDREVALKAVRSDRDTSDSVRERVLREARALARLSHPHVVTVHHVVSVEPHPWIVMEFVPGVSLQERLADGPLTPAETARIGRQLLSALRAAHAAGIHHRDVKPSNVLLRPDGGAVLTDFGIAGLQGTGTLTRTGELIGSPEYMAPERIRGADDDPSADLWSLGLVMFESVEGVSPMRRSNTLATLLAVVDDPVPAADRSGPLGPVLDALLVRDASARPDAERLDALLAPVESWTGEAGPAATTVVVPPAAAAAAAGSPGGEPTRSPELSAPTTISTPAAPDGASRSRPSVLLAVVSALVAAGTATAMIMMLGKPGDSTNGSAPSPNAAQGPVPSQSVRPPAAVPPPTGRASSAAPPVRATVTVTASADIPLGREENVGGELTPPEDGTPPVADPGDRPSGRWIAQLHSEPMAAGIAERDRRLAEIRATVPDAEYVRSDDYASLRPGFWVLYAPGPFADGRAALAYCEERGRQECLGRYLSTSGDDYGLQCRLPAAKPRGTCTRR</sequence>
<dbReference type="Pfam" id="PF00069">
    <property type="entry name" value="Pkinase"/>
    <property type="match status" value="1"/>
</dbReference>
<dbReference type="KEGG" id="sqz:FQU76_08190"/>
<dbReference type="Gene3D" id="1.10.510.10">
    <property type="entry name" value="Transferase(Phosphotransferase) domain 1"/>
    <property type="match status" value="1"/>
</dbReference>
<dbReference type="InterPro" id="IPR017441">
    <property type="entry name" value="Protein_kinase_ATP_BS"/>
</dbReference>
<keyword evidence="4 7" id="KW-0547">Nucleotide-binding</keyword>
<evidence type="ECO:0000256" key="2">
    <source>
        <dbReference type="ARBA" id="ARBA00022527"/>
    </source>
</evidence>
<keyword evidence="3" id="KW-0808">Transferase</keyword>
<dbReference type="CDD" id="cd14014">
    <property type="entry name" value="STKc_PknB_like"/>
    <property type="match status" value="1"/>
</dbReference>
<keyword evidence="6 7" id="KW-0067">ATP-binding</keyword>
<dbReference type="EC" id="2.7.11.1" evidence="1"/>
<dbReference type="GO" id="GO:0005524">
    <property type="term" value="F:ATP binding"/>
    <property type="evidence" value="ECO:0007669"/>
    <property type="project" value="UniProtKB-UniRule"/>
</dbReference>
<keyword evidence="2" id="KW-0723">Serine/threonine-protein kinase</keyword>
<dbReference type="Gene3D" id="3.30.200.20">
    <property type="entry name" value="Phosphorylase Kinase, domain 1"/>
    <property type="match status" value="1"/>
</dbReference>
<dbReference type="Proteomes" id="UP000320580">
    <property type="component" value="Chromosome"/>
</dbReference>
<dbReference type="GO" id="GO:0004674">
    <property type="term" value="F:protein serine/threonine kinase activity"/>
    <property type="evidence" value="ECO:0007669"/>
    <property type="project" value="UniProtKB-KW"/>
</dbReference>
<dbReference type="EMBL" id="CP042266">
    <property type="protein sequence ID" value="QDY76517.1"/>
    <property type="molecule type" value="Genomic_DNA"/>
</dbReference>
<dbReference type="OrthoDB" id="9762169at2"/>
<evidence type="ECO:0000256" key="8">
    <source>
        <dbReference type="SAM" id="MobiDB-lite"/>
    </source>
</evidence>
<dbReference type="InterPro" id="IPR000719">
    <property type="entry name" value="Prot_kinase_dom"/>
</dbReference>